<evidence type="ECO:0000256" key="3">
    <source>
        <dbReference type="ARBA" id="ARBA00022750"/>
    </source>
</evidence>
<evidence type="ECO:0000256" key="5">
    <source>
        <dbReference type="ARBA" id="ARBA00022842"/>
    </source>
</evidence>
<keyword evidence="14" id="KW-1185">Reference proteome</keyword>
<keyword evidence="8" id="KW-0808">Transferase</keyword>
<dbReference type="InterPro" id="IPR050951">
    <property type="entry name" value="Retrovirus_Pol_polyprotein"/>
</dbReference>
<evidence type="ECO:0000256" key="6">
    <source>
        <dbReference type="ARBA" id="ARBA00022908"/>
    </source>
</evidence>
<evidence type="ECO:0000259" key="11">
    <source>
        <dbReference type="Pfam" id="PF17921"/>
    </source>
</evidence>
<protein>
    <recommendedName>
        <fullName evidence="15">Integrase zinc-binding domain-containing protein</fullName>
    </recommendedName>
</protein>
<evidence type="ECO:0000256" key="10">
    <source>
        <dbReference type="ARBA" id="ARBA00023172"/>
    </source>
</evidence>
<evidence type="ECO:0000259" key="12">
    <source>
        <dbReference type="Pfam" id="PF24626"/>
    </source>
</evidence>
<dbReference type="PANTHER" id="PTHR37984">
    <property type="entry name" value="PROTEIN CBG26694"/>
    <property type="match status" value="1"/>
</dbReference>
<evidence type="ECO:0008006" key="15">
    <source>
        <dbReference type="Google" id="ProtNLM"/>
    </source>
</evidence>
<keyword evidence="10" id="KW-0233">DNA recombination</keyword>
<keyword evidence="9" id="KW-0238">DNA-binding</keyword>
<feature type="domain" description="Tf2-1-like SH3-like" evidence="12">
    <location>
        <begin position="226"/>
        <end position="287"/>
    </location>
</feature>
<comment type="caution">
    <text evidence="13">The sequence shown here is derived from an EMBL/GenBank/DDBJ whole genome shotgun (WGS) entry which is preliminary data.</text>
</comment>
<dbReference type="InterPro" id="IPR041588">
    <property type="entry name" value="Integrase_H2C2"/>
</dbReference>
<name>A0ABQ8H893_9ROSI</name>
<dbReference type="Pfam" id="PF24626">
    <property type="entry name" value="SH3_Tf2-1"/>
    <property type="match status" value="1"/>
</dbReference>
<evidence type="ECO:0000256" key="1">
    <source>
        <dbReference type="ARBA" id="ARBA00022670"/>
    </source>
</evidence>
<keyword evidence="2" id="KW-0479">Metal-binding</keyword>
<organism evidence="13 14">
    <name type="scientific">Xanthoceras sorbifolium</name>
    <dbReference type="NCBI Taxonomy" id="99658"/>
    <lineage>
        <taxon>Eukaryota</taxon>
        <taxon>Viridiplantae</taxon>
        <taxon>Streptophyta</taxon>
        <taxon>Embryophyta</taxon>
        <taxon>Tracheophyta</taxon>
        <taxon>Spermatophyta</taxon>
        <taxon>Magnoliopsida</taxon>
        <taxon>eudicotyledons</taxon>
        <taxon>Gunneridae</taxon>
        <taxon>Pentapetalae</taxon>
        <taxon>rosids</taxon>
        <taxon>malvids</taxon>
        <taxon>Sapindales</taxon>
        <taxon>Sapindaceae</taxon>
        <taxon>Xanthoceroideae</taxon>
        <taxon>Xanthoceras</taxon>
    </lineage>
</organism>
<keyword evidence="7" id="KW-0695">RNA-directed DNA polymerase</keyword>
<feature type="domain" description="Integrase zinc-binding" evidence="11">
    <location>
        <begin position="54"/>
        <end position="106"/>
    </location>
</feature>
<dbReference type="Gene3D" id="1.10.340.70">
    <property type="match status" value="1"/>
</dbReference>
<evidence type="ECO:0000313" key="13">
    <source>
        <dbReference type="EMBL" id="KAH7550135.1"/>
    </source>
</evidence>
<gene>
    <name evidence="13" type="ORF">JRO89_XS13G0140800</name>
</gene>
<evidence type="ECO:0000256" key="2">
    <source>
        <dbReference type="ARBA" id="ARBA00022723"/>
    </source>
</evidence>
<sequence length="297" mass="34214">MTVQVPGFNSFRELFDLDPYFLKVIAAIRVGKNSEFVLVDGFLFRGNQLCIPDYSLRLHIIKKIHGEGHVGRDRTLQLVKASYFWPTIRKEVERYVERCRICQLSKGKATNAGLYMPLPIPTQLCLVGENVRSWDLKLSQAEFAHNHAVNKSSGFNPFQVVYSIIPRSPIDLLPLPSKTQVHGKAEDFVHSLHEVHKQVQENLSQSAERYKLAADKKRHHLEFDVGDFVWAVFTKDMFAVGEYHKLAARKIGPLEILEKINLNAYRFKLPTHIRTHDVFNIKHLIPFRGDSLLMMKL</sequence>
<dbReference type="Pfam" id="PF17921">
    <property type="entry name" value="Integrase_H2C2"/>
    <property type="match status" value="1"/>
</dbReference>
<proteinExistence type="predicted"/>
<keyword evidence="5" id="KW-0460">Magnesium</keyword>
<keyword evidence="8" id="KW-0548">Nucleotidyltransferase</keyword>
<evidence type="ECO:0000256" key="9">
    <source>
        <dbReference type="ARBA" id="ARBA00023125"/>
    </source>
</evidence>
<evidence type="ECO:0000256" key="7">
    <source>
        <dbReference type="ARBA" id="ARBA00022918"/>
    </source>
</evidence>
<dbReference type="PANTHER" id="PTHR37984:SF5">
    <property type="entry name" value="PROTEIN NYNRIN-LIKE"/>
    <property type="match status" value="1"/>
</dbReference>
<keyword evidence="8" id="KW-0239">DNA-directed DNA polymerase</keyword>
<keyword evidence="3" id="KW-0064">Aspartyl protease</keyword>
<dbReference type="Proteomes" id="UP000827721">
    <property type="component" value="Unassembled WGS sequence"/>
</dbReference>
<dbReference type="InterPro" id="IPR056924">
    <property type="entry name" value="SH3_Tf2-1"/>
</dbReference>
<dbReference type="EMBL" id="JAFEMO010000013">
    <property type="protein sequence ID" value="KAH7550135.1"/>
    <property type="molecule type" value="Genomic_DNA"/>
</dbReference>
<evidence type="ECO:0000256" key="4">
    <source>
        <dbReference type="ARBA" id="ARBA00022801"/>
    </source>
</evidence>
<keyword evidence="6" id="KW-0229">DNA integration</keyword>
<keyword evidence="1" id="KW-0645">Protease</keyword>
<reference evidence="13 14" key="1">
    <citation type="submission" date="2021-02" db="EMBL/GenBank/DDBJ databases">
        <title>Plant Genome Project.</title>
        <authorList>
            <person name="Zhang R.-G."/>
        </authorList>
    </citation>
    <scope>NUCLEOTIDE SEQUENCE [LARGE SCALE GENOMIC DNA]</scope>
    <source>
        <tissue evidence="13">Leaves</tissue>
    </source>
</reference>
<accession>A0ABQ8H893</accession>
<evidence type="ECO:0000313" key="14">
    <source>
        <dbReference type="Proteomes" id="UP000827721"/>
    </source>
</evidence>
<evidence type="ECO:0000256" key="8">
    <source>
        <dbReference type="ARBA" id="ARBA00022932"/>
    </source>
</evidence>
<keyword evidence="4" id="KW-0378">Hydrolase</keyword>